<sequence>MKVIDSYWFNTRQGSFGFVLGENEMGKRTLYAGVASGLDQKADEQEILSWGNKVNIGMIESLIAKAKKGKG</sequence>
<dbReference type="EMBL" id="BARW01000388">
    <property type="protein sequence ID" value="GAI63792.1"/>
    <property type="molecule type" value="Genomic_DNA"/>
</dbReference>
<gene>
    <name evidence="1" type="ORF">S12H4_01811</name>
    <name evidence="2" type="ORF">S12H4_45174</name>
</gene>
<accession>X1VHZ2</accession>
<comment type="caution">
    <text evidence="2">The sequence shown here is derived from an EMBL/GenBank/DDBJ whole genome shotgun (WGS) entry which is preliminary data.</text>
</comment>
<reference evidence="2" key="1">
    <citation type="journal article" date="2014" name="Front. Microbiol.">
        <title>High frequency of phylogenetically diverse reductive dehalogenase-homologous genes in deep subseafloor sedimentary metagenomes.</title>
        <authorList>
            <person name="Kawai M."/>
            <person name="Futagami T."/>
            <person name="Toyoda A."/>
            <person name="Takaki Y."/>
            <person name="Nishi S."/>
            <person name="Hori S."/>
            <person name="Arai W."/>
            <person name="Tsubouchi T."/>
            <person name="Morono Y."/>
            <person name="Uchiyama I."/>
            <person name="Ito T."/>
            <person name="Fujiyama A."/>
            <person name="Inagaki F."/>
            <person name="Takami H."/>
        </authorList>
    </citation>
    <scope>NUCLEOTIDE SEQUENCE</scope>
    <source>
        <strain evidence="2">Expedition CK06-06</strain>
    </source>
</reference>
<proteinExistence type="predicted"/>
<evidence type="ECO:0000313" key="2">
    <source>
        <dbReference type="EMBL" id="GAJ07085.1"/>
    </source>
</evidence>
<evidence type="ECO:0000313" key="1">
    <source>
        <dbReference type="EMBL" id="GAI63792.1"/>
    </source>
</evidence>
<dbReference type="EMBL" id="BARW01027905">
    <property type="protein sequence ID" value="GAJ07085.1"/>
    <property type="molecule type" value="Genomic_DNA"/>
</dbReference>
<dbReference type="AlphaFoldDB" id="X1VHZ2"/>
<organism evidence="2">
    <name type="scientific">marine sediment metagenome</name>
    <dbReference type="NCBI Taxonomy" id="412755"/>
    <lineage>
        <taxon>unclassified sequences</taxon>
        <taxon>metagenomes</taxon>
        <taxon>ecological metagenomes</taxon>
    </lineage>
</organism>
<name>X1VHZ2_9ZZZZ</name>
<protein>
    <submittedName>
        <fullName evidence="2">Uncharacterized protein</fullName>
    </submittedName>
</protein>